<gene>
    <name evidence="2" type="ORF">INT45_007790</name>
</gene>
<name>A0A8H7S1E0_9FUNG</name>
<dbReference type="Gene3D" id="2.120.10.80">
    <property type="entry name" value="Kelch-type beta propeller"/>
    <property type="match status" value="1"/>
</dbReference>
<keyword evidence="1" id="KW-0472">Membrane</keyword>
<evidence type="ECO:0000313" key="3">
    <source>
        <dbReference type="Proteomes" id="UP000646827"/>
    </source>
</evidence>
<protein>
    <submittedName>
        <fullName evidence="2">Uncharacterized protein</fullName>
    </submittedName>
</protein>
<dbReference type="AlphaFoldDB" id="A0A8H7S1E0"/>
<feature type="transmembrane region" description="Helical" evidence="1">
    <location>
        <begin position="290"/>
        <end position="314"/>
    </location>
</feature>
<evidence type="ECO:0000313" key="2">
    <source>
        <dbReference type="EMBL" id="KAG2219751.1"/>
    </source>
</evidence>
<dbReference type="Proteomes" id="UP000646827">
    <property type="component" value="Unassembled WGS sequence"/>
</dbReference>
<keyword evidence="1" id="KW-0812">Transmembrane</keyword>
<reference evidence="2 3" key="1">
    <citation type="submission" date="2020-12" db="EMBL/GenBank/DDBJ databases">
        <title>Metabolic potential, ecology and presence of endohyphal bacteria is reflected in genomic diversity of Mucoromycotina.</title>
        <authorList>
            <person name="Muszewska A."/>
            <person name="Okrasinska A."/>
            <person name="Steczkiewicz K."/>
            <person name="Drgas O."/>
            <person name="Orlowska M."/>
            <person name="Perlinska-Lenart U."/>
            <person name="Aleksandrzak-Piekarczyk T."/>
            <person name="Szatraj K."/>
            <person name="Zielenkiewicz U."/>
            <person name="Pilsyk S."/>
            <person name="Malc E."/>
            <person name="Mieczkowski P."/>
            <person name="Kruszewska J.S."/>
            <person name="Biernat P."/>
            <person name="Pawlowska J."/>
        </authorList>
    </citation>
    <scope>NUCLEOTIDE SEQUENCE [LARGE SCALE GENOMIC DNA]</scope>
    <source>
        <strain evidence="2 3">CBS 142.35</strain>
    </source>
</reference>
<dbReference type="OrthoDB" id="432528at2759"/>
<keyword evidence="1" id="KW-1133">Transmembrane helix</keyword>
<proteinExistence type="predicted"/>
<dbReference type="SUPFAM" id="SSF50965">
    <property type="entry name" value="Galactose oxidase, central domain"/>
    <property type="match status" value="1"/>
</dbReference>
<dbReference type="InterPro" id="IPR015915">
    <property type="entry name" value="Kelch-typ_b-propeller"/>
</dbReference>
<feature type="transmembrane region" description="Helical" evidence="1">
    <location>
        <begin position="352"/>
        <end position="370"/>
    </location>
</feature>
<dbReference type="EMBL" id="JAEPRB010000166">
    <property type="protein sequence ID" value="KAG2219751.1"/>
    <property type="molecule type" value="Genomic_DNA"/>
</dbReference>
<evidence type="ECO:0000256" key="1">
    <source>
        <dbReference type="SAM" id="Phobius"/>
    </source>
</evidence>
<dbReference type="InterPro" id="IPR011043">
    <property type="entry name" value="Gal_Oxase/kelch_b-propeller"/>
</dbReference>
<comment type="caution">
    <text evidence="2">The sequence shown here is derived from an EMBL/GenBank/DDBJ whole genome shotgun (WGS) entry which is preliminary data.</text>
</comment>
<organism evidence="2 3">
    <name type="scientific">Circinella minor</name>
    <dbReference type="NCBI Taxonomy" id="1195481"/>
    <lineage>
        <taxon>Eukaryota</taxon>
        <taxon>Fungi</taxon>
        <taxon>Fungi incertae sedis</taxon>
        <taxon>Mucoromycota</taxon>
        <taxon>Mucoromycotina</taxon>
        <taxon>Mucoromycetes</taxon>
        <taxon>Mucorales</taxon>
        <taxon>Lichtheimiaceae</taxon>
        <taxon>Circinella</taxon>
    </lineage>
</organism>
<keyword evidence="3" id="KW-1185">Reference proteome</keyword>
<accession>A0A8H7S1E0</accession>
<sequence length="753" mass="85438">MEAVKNHEKPRATDLIRPILGSAVLNNNTIYIVSDSIIWSFPVYLLNEERSQLAEVASVPSTTVPPQSFILVPTTRNNKSDDGFLIMDGSFRQQQFIIASRQWYSRSPSTTSVTITKSNNTFVEQEPSVRTEYATTVSVSDNQQKSVYIHGGQSILNGTASTTCVKDSFWSYNLPQQRWTPIKANNNNSDFGNYYGHTMSQNGEPPPFHTYISANNQLSEMAALLDTTTWKWKSIEPSINNQPLPQSKATAFIVNETKIVYGLDSETLKWQPDKNASSRIHDEGVAPGTVLSVTVIIALCFAFVSLFIVAGTLWRVSRNAIFNGISSLKNELWDPRSGEPGWIEISRLTMRFAFGSYLVYLVFSLTSQIIHSPIIEQIYYNETPDGTIDVPDVRFCFDDYRTNEPIYVRCATDYGVDCSQYLKKFYPSTSRKKICALFRAPDYVRLATPTHRKAASGSYLKFDYYGNATQVEISVYHRNHNPNLAVYNLKTEDDTFDWDTSYEEDHFRSSELSTYQKYEKGYLVSANRVHTSSYALGKRIVLKESWWNYIGYASATVSHYQITCSKMVSEISPPTYLGNESPLGSLHLFPELYSTEIVAEQRAFTILQALGVLGGMFGLLVTAQHWFFGYRPQSPYGVVQRWSRGQMRMSLLKGLVTNFKQQHENVPIVHPLKKTSAAHIRMGLLEDRLHTLEQLFQAYYIDDEIFKSLDQAFTGPRPPPPATVDNRTLNDNLLRLRLPSFKKPKNDPATTPM</sequence>